<organism evidence="1 2">
    <name type="scientific">Mytilus edulis</name>
    <name type="common">Blue mussel</name>
    <dbReference type="NCBI Taxonomy" id="6550"/>
    <lineage>
        <taxon>Eukaryota</taxon>
        <taxon>Metazoa</taxon>
        <taxon>Spiralia</taxon>
        <taxon>Lophotrochozoa</taxon>
        <taxon>Mollusca</taxon>
        <taxon>Bivalvia</taxon>
        <taxon>Autobranchia</taxon>
        <taxon>Pteriomorphia</taxon>
        <taxon>Mytilida</taxon>
        <taxon>Mytiloidea</taxon>
        <taxon>Mytilidae</taxon>
        <taxon>Mytilinae</taxon>
        <taxon>Mytilus</taxon>
    </lineage>
</organism>
<accession>A0A8S3UHK7</accession>
<proteinExistence type="predicted"/>
<comment type="caution">
    <text evidence="1">The sequence shown here is derived from an EMBL/GenBank/DDBJ whole genome shotgun (WGS) entry which is preliminary data.</text>
</comment>
<reference evidence="1" key="1">
    <citation type="submission" date="2021-03" db="EMBL/GenBank/DDBJ databases">
        <authorList>
            <person name="Bekaert M."/>
        </authorList>
    </citation>
    <scope>NUCLEOTIDE SEQUENCE</scope>
</reference>
<sequence length="157" mass="18270">MLKKKQNLYNQAKRTKSWTNYRHFQKTCKREIRKAENNYINNAIIEGMNKNNTKPFWKYVKSRKQDNIGVAPLKKHGQLINDSKEKAQILLEQFASVFTKGTTKTLPKTNIRVKDSIHQITIRSEGVKKLLQRVNPSKASGPDNIPNRVLKQIQIQI</sequence>
<dbReference type="GO" id="GO:0007508">
    <property type="term" value="P:larval heart development"/>
    <property type="evidence" value="ECO:0007669"/>
    <property type="project" value="TreeGrafter"/>
</dbReference>
<protein>
    <recommendedName>
        <fullName evidence="3">Endonuclease-reverse transcriptase</fullName>
    </recommendedName>
</protein>
<dbReference type="GO" id="GO:0031012">
    <property type="term" value="C:extracellular matrix"/>
    <property type="evidence" value="ECO:0007669"/>
    <property type="project" value="TreeGrafter"/>
</dbReference>
<gene>
    <name evidence="1" type="ORF">MEDL_57823</name>
</gene>
<evidence type="ECO:0000313" key="2">
    <source>
        <dbReference type="Proteomes" id="UP000683360"/>
    </source>
</evidence>
<dbReference type="PANTHER" id="PTHR33395:SF22">
    <property type="entry name" value="REVERSE TRANSCRIPTASE DOMAIN-CONTAINING PROTEIN"/>
    <property type="match status" value="1"/>
</dbReference>
<dbReference type="GO" id="GO:0061343">
    <property type="term" value="P:cell adhesion involved in heart morphogenesis"/>
    <property type="evidence" value="ECO:0007669"/>
    <property type="project" value="TreeGrafter"/>
</dbReference>
<dbReference type="OrthoDB" id="6143061at2759"/>
<dbReference type="Proteomes" id="UP000683360">
    <property type="component" value="Unassembled WGS sequence"/>
</dbReference>
<evidence type="ECO:0008006" key="3">
    <source>
        <dbReference type="Google" id="ProtNLM"/>
    </source>
</evidence>
<dbReference type="EMBL" id="CAJPWZ010002788">
    <property type="protein sequence ID" value="CAG2245813.1"/>
    <property type="molecule type" value="Genomic_DNA"/>
</dbReference>
<dbReference type="PANTHER" id="PTHR33395">
    <property type="entry name" value="TRANSCRIPTASE, PUTATIVE-RELATED-RELATED"/>
    <property type="match status" value="1"/>
</dbReference>
<evidence type="ECO:0000313" key="1">
    <source>
        <dbReference type="EMBL" id="CAG2245813.1"/>
    </source>
</evidence>
<dbReference type="AlphaFoldDB" id="A0A8S3UHK7"/>
<name>A0A8S3UHK7_MYTED</name>
<keyword evidence="2" id="KW-1185">Reference proteome</keyword>